<dbReference type="Pfam" id="PF09684">
    <property type="entry name" value="Tail_P2_I"/>
    <property type="match status" value="1"/>
</dbReference>
<organism evidence="1 2">
    <name type="scientific">Rhizobium azibense</name>
    <dbReference type="NCBI Taxonomy" id="1136135"/>
    <lineage>
        <taxon>Bacteria</taxon>
        <taxon>Pseudomonadati</taxon>
        <taxon>Pseudomonadota</taxon>
        <taxon>Alphaproteobacteria</taxon>
        <taxon>Hyphomicrobiales</taxon>
        <taxon>Rhizobiaceae</taxon>
        <taxon>Rhizobium/Agrobacterium group</taxon>
        <taxon>Rhizobium</taxon>
    </lineage>
</organism>
<protein>
    <submittedName>
        <fullName evidence="1">Tail protein P2 I</fullName>
    </submittedName>
</protein>
<comment type="caution">
    <text evidence="1">The sequence shown here is derived from an EMBL/GenBank/DDBJ whole genome shotgun (WGS) entry which is preliminary data.</text>
</comment>
<evidence type="ECO:0000313" key="2">
    <source>
        <dbReference type="Proteomes" id="UP000295507"/>
    </source>
</evidence>
<accession>A0A4R3RUP5</accession>
<dbReference type="InterPro" id="IPR006521">
    <property type="entry name" value="Tail_protein_I"/>
</dbReference>
<gene>
    <name evidence="1" type="ORF">EV129_10946</name>
</gene>
<sequence>MDASLLPNSSGLFEKAMESALEPRWDAFGDAVATIRTAKLVSPPPSFLPYLVYEYGLGELTPYVPNLYALIVGREGINWQRLRGTPAAVEKGLGWLGYTAEMEDAWAGRTYWNSTQIHFATLPIADHPDLERIEGVVTLSLPKRSQLRRGVYQHDVRALEADRSRADCSMFDGSSGVAVTEQGTLWSFGRTTEIEHVLTEAEGMAIGNWIAIPEDEGLQWSTMQYPWVTATFSWAANAATQRRALMAAWFEGRELYATLRGGDGEIMGHRRCRAVWPSVQQFNGCYSVAGVSYQPMTGATRVYIEAMTDFGNAAEVTAASVELTIGAVRAAGIPAGRLWLEPGNLTGGHAIASTPVSLPLRATVREQFKFLMRF</sequence>
<evidence type="ECO:0000313" key="1">
    <source>
        <dbReference type="EMBL" id="TCU35456.1"/>
    </source>
</evidence>
<reference evidence="1 2" key="1">
    <citation type="submission" date="2019-03" db="EMBL/GenBank/DDBJ databases">
        <title>Genomic Encyclopedia of Type Strains, Phase IV (KMG-V): Genome sequencing to study the core and pangenomes of soil and plant-associated prokaryotes.</title>
        <authorList>
            <person name="Whitman W."/>
        </authorList>
    </citation>
    <scope>NUCLEOTIDE SEQUENCE [LARGE SCALE GENOMIC DNA]</scope>
    <source>
        <strain evidence="1 2">IE4868</strain>
    </source>
</reference>
<name>A0A4R3RUP5_9HYPH</name>
<dbReference type="AlphaFoldDB" id="A0A4R3RUP5"/>
<proteinExistence type="predicted"/>
<dbReference type="EMBL" id="SMBK01000009">
    <property type="protein sequence ID" value="TCU35456.1"/>
    <property type="molecule type" value="Genomic_DNA"/>
</dbReference>
<dbReference type="RefSeq" id="WP_132552398.1">
    <property type="nucleotide sequence ID" value="NZ_SMBK01000009.1"/>
</dbReference>
<dbReference type="Proteomes" id="UP000295507">
    <property type="component" value="Unassembled WGS sequence"/>
</dbReference>